<dbReference type="PROSITE" id="PS00368">
    <property type="entry name" value="RIBORED_SMALL"/>
    <property type="match status" value="1"/>
</dbReference>
<comment type="caution">
    <text evidence="4">The sequence shown here is derived from an EMBL/GenBank/DDBJ whole genome shotgun (WGS) entry which is preliminary data.</text>
</comment>
<protein>
    <recommendedName>
        <fullName evidence="3">ribonucleoside-diphosphate reductase</fullName>
        <ecNumber evidence="3">1.17.4.1</ecNumber>
    </recommendedName>
</protein>
<reference evidence="4 5" key="1">
    <citation type="submission" date="2024-09" db="EMBL/GenBank/DDBJ databases">
        <authorList>
            <person name="Zhang Y."/>
        </authorList>
    </citation>
    <scope>NUCLEOTIDE SEQUENCE [LARGE SCALE GENOMIC DNA]</scope>
    <source>
        <strain evidence="4 5">ZJ318</strain>
    </source>
</reference>
<dbReference type="Pfam" id="PF00268">
    <property type="entry name" value="Ribonuc_red_sm"/>
    <property type="match status" value="1"/>
</dbReference>
<comment type="similarity">
    <text evidence="2">Belongs to the ribonucleoside diphosphate reductase small chain family.</text>
</comment>
<comment type="cofactor">
    <cofactor evidence="1">
        <name>Fe cation</name>
        <dbReference type="ChEBI" id="CHEBI:24875"/>
    </cofactor>
</comment>
<keyword evidence="4" id="KW-0560">Oxidoreductase</keyword>
<name>A0ABV4VKK9_9GAMM</name>
<evidence type="ECO:0000256" key="3">
    <source>
        <dbReference type="ARBA" id="ARBA00012274"/>
    </source>
</evidence>
<dbReference type="PANTHER" id="PTHR23409">
    <property type="entry name" value="RIBONUCLEOSIDE-DIPHOSPHATE REDUCTASE SMALL CHAIN"/>
    <property type="match status" value="1"/>
</dbReference>
<dbReference type="InterPro" id="IPR033909">
    <property type="entry name" value="RNR_small"/>
</dbReference>
<dbReference type="NCBIfam" id="NF006576">
    <property type="entry name" value="PRK09101.1"/>
    <property type="match status" value="1"/>
</dbReference>
<dbReference type="GO" id="GO:0004748">
    <property type="term" value="F:ribonucleoside-diphosphate reductase activity, thioredoxin disulfide as acceptor"/>
    <property type="evidence" value="ECO:0007669"/>
    <property type="project" value="UniProtKB-EC"/>
</dbReference>
<evidence type="ECO:0000313" key="4">
    <source>
        <dbReference type="EMBL" id="MFB2620761.1"/>
    </source>
</evidence>
<organism evidence="4 5">
    <name type="scientific">Shewanella mangrovisoli</name>
    <dbReference type="NCBI Taxonomy" id="2864211"/>
    <lineage>
        <taxon>Bacteria</taxon>
        <taxon>Pseudomonadati</taxon>
        <taxon>Pseudomonadota</taxon>
        <taxon>Gammaproteobacteria</taxon>
        <taxon>Alteromonadales</taxon>
        <taxon>Shewanellaceae</taxon>
        <taxon>Shewanella</taxon>
    </lineage>
</organism>
<dbReference type="InterPro" id="IPR030475">
    <property type="entry name" value="RNR_small_AS"/>
</dbReference>
<dbReference type="CDD" id="cd01049">
    <property type="entry name" value="RNRR2"/>
    <property type="match status" value="1"/>
</dbReference>
<accession>A0ABV4VKK9</accession>
<dbReference type="EMBL" id="JBHFGU010000004">
    <property type="protein sequence ID" value="MFB2620761.1"/>
    <property type="molecule type" value="Genomic_DNA"/>
</dbReference>
<dbReference type="InterPro" id="IPR009078">
    <property type="entry name" value="Ferritin-like_SF"/>
</dbReference>
<evidence type="ECO:0000256" key="1">
    <source>
        <dbReference type="ARBA" id="ARBA00001962"/>
    </source>
</evidence>
<dbReference type="SUPFAM" id="SSF47240">
    <property type="entry name" value="Ferritin-like"/>
    <property type="match status" value="1"/>
</dbReference>
<evidence type="ECO:0000256" key="2">
    <source>
        <dbReference type="ARBA" id="ARBA00009303"/>
    </source>
</evidence>
<dbReference type="InterPro" id="IPR000358">
    <property type="entry name" value="RNR_small_fam"/>
</dbReference>
<dbReference type="Gene3D" id="1.10.620.20">
    <property type="entry name" value="Ribonucleotide Reductase, subunit A"/>
    <property type="match status" value="1"/>
</dbReference>
<evidence type="ECO:0000313" key="5">
    <source>
        <dbReference type="Proteomes" id="UP001576708"/>
    </source>
</evidence>
<dbReference type="RefSeq" id="WP_342201961.1">
    <property type="nucleotide sequence ID" value="NZ_JBCATE010000004.1"/>
</dbReference>
<dbReference type="Proteomes" id="UP001576708">
    <property type="component" value="Unassembled WGS sequence"/>
</dbReference>
<dbReference type="InterPro" id="IPR012348">
    <property type="entry name" value="RNR-like"/>
</dbReference>
<dbReference type="PANTHER" id="PTHR23409:SF18">
    <property type="entry name" value="RIBONUCLEOSIDE-DIPHOSPHATE REDUCTASE SUBUNIT M2"/>
    <property type="match status" value="1"/>
</dbReference>
<keyword evidence="5" id="KW-1185">Reference proteome</keyword>
<gene>
    <name evidence="4" type="primary">nrdB</name>
    <name evidence="4" type="ORF">ACE02W_13170</name>
</gene>
<proteinExistence type="inferred from homology"/>
<dbReference type="EC" id="1.17.4.1" evidence="3"/>
<sequence length="376" mass="43532">MTYSTFCQTPNDATREPMFFGQSVNVARYDQQKYEVFEKLIEKQLSFFWRPEEVDVSRDKIDYNSLPDHEKHIFISNLKYQTLLDSIQGRSPNVAFLPLVSLPELETWIETWSFSETIHSRSYTHIIRNIVNDPSVIFDDIVVNQEILRRATDIAEYYDHLIKLTQVYHLLGEGTHVIDGEPIEVNTRTLKKALYLCMMSVNALEAIRFYVSFACSFAFAERKLMEGNAKIIRLIARDEALHLNSTQHILTIMQGGKDDPEMAEIAAECQQEAYNLFLKAAEQEKEWAKYLFKDGSMIGLNEQILCQYVEYITNQRMKSVNLPQPYAEQSNPLPWMKNWLESDAVQVAPQEVEVSSYLVGQIDSAVDSDEFLDFDL</sequence>